<protein>
    <submittedName>
        <fullName evidence="2">Uncharacterized protein</fullName>
    </submittedName>
</protein>
<dbReference type="AlphaFoldDB" id="A0A8T0E259"/>
<proteinExistence type="predicted"/>
<reference evidence="2" key="1">
    <citation type="journal article" date="2020" name="bioRxiv">
        <title>Chromosome-level reference genome of the European wasp spider Argiope bruennichi: a resource for studies on range expansion and evolutionary adaptation.</title>
        <authorList>
            <person name="Sheffer M.M."/>
            <person name="Hoppe A."/>
            <person name="Krehenwinkel H."/>
            <person name="Uhl G."/>
            <person name="Kuss A.W."/>
            <person name="Jensen L."/>
            <person name="Jensen C."/>
            <person name="Gillespie R.G."/>
            <person name="Hoff K.J."/>
            <person name="Prost S."/>
        </authorList>
    </citation>
    <scope>NUCLEOTIDE SEQUENCE</scope>
</reference>
<organism evidence="2 3">
    <name type="scientific">Argiope bruennichi</name>
    <name type="common">Wasp spider</name>
    <name type="synonym">Aranea bruennichi</name>
    <dbReference type="NCBI Taxonomy" id="94029"/>
    <lineage>
        <taxon>Eukaryota</taxon>
        <taxon>Metazoa</taxon>
        <taxon>Ecdysozoa</taxon>
        <taxon>Arthropoda</taxon>
        <taxon>Chelicerata</taxon>
        <taxon>Arachnida</taxon>
        <taxon>Araneae</taxon>
        <taxon>Araneomorphae</taxon>
        <taxon>Entelegynae</taxon>
        <taxon>Araneoidea</taxon>
        <taxon>Araneidae</taxon>
        <taxon>Argiope</taxon>
    </lineage>
</organism>
<evidence type="ECO:0000256" key="1">
    <source>
        <dbReference type="SAM" id="Phobius"/>
    </source>
</evidence>
<dbReference type="Proteomes" id="UP000807504">
    <property type="component" value="Unassembled WGS sequence"/>
</dbReference>
<evidence type="ECO:0000313" key="2">
    <source>
        <dbReference type="EMBL" id="KAF8763374.1"/>
    </source>
</evidence>
<comment type="caution">
    <text evidence="2">The sequence shown here is derived from an EMBL/GenBank/DDBJ whole genome shotgun (WGS) entry which is preliminary data.</text>
</comment>
<feature type="transmembrane region" description="Helical" evidence="1">
    <location>
        <begin position="447"/>
        <end position="467"/>
    </location>
</feature>
<reference evidence="2" key="2">
    <citation type="submission" date="2020-06" db="EMBL/GenBank/DDBJ databases">
        <authorList>
            <person name="Sheffer M."/>
        </authorList>
    </citation>
    <scope>NUCLEOTIDE SEQUENCE</scope>
</reference>
<gene>
    <name evidence="2" type="ORF">HNY73_021562</name>
</gene>
<keyword evidence="3" id="KW-1185">Reference proteome</keyword>
<evidence type="ECO:0000313" key="3">
    <source>
        <dbReference type="Proteomes" id="UP000807504"/>
    </source>
</evidence>
<sequence>MSQTVERPVHCPRIRICPVQRIRFCANGFWEEGSTWFAAEKMYCPQLFRNNPPVAVLLNPSKSLKRLEHPLAKGLKSGYTCAQVVLHTRRRRRGTARKRGRDIGMRESLTPIVGLFVIPVSKVEDRDWKHPAWREGLKSGRLANFLQRGSLPERTDGQPQGKRRISIHPRAVTSTLAGSEASVNRSGWFVNPAPRRGQKGSGGPNCPHRDIAPSEFSRRYVKRQLMLGQKESSLGDLNPPKTLTSTLDPLRASVNRLGVQPAPRRESDGGSRAGPRIVLLGILHLLSLQEIGQRPLMLGTEGNRDRNSYTYVAALFVIPVSKSGKEEIGSTGLAEEGLKSGTTAEQWSYYSPEEEPIGQPHGKKNEGDLNQHAKGRERALLTIRGIRYRSGGQKCADERQTGRRQGPNCPPFLGYALRVSKEICQAPTDVGTEGIEPRFALSDTMSLSAASLGIITPYCAALFVIPVSKSLKKMKKRLEAPRIGEKGTEVWDTTAEKVVLHNRQRKKPMGALPAKRVEISPGRGLPGIDVTRQISQNPFTASFRTSSLT</sequence>
<keyword evidence="1" id="KW-0812">Transmembrane</keyword>
<keyword evidence="1" id="KW-1133">Transmembrane helix</keyword>
<dbReference type="EMBL" id="JABXBU010002231">
    <property type="protein sequence ID" value="KAF8763374.1"/>
    <property type="molecule type" value="Genomic_DNA"/>
</dbReference>
<accession>A0A8T0E259</accession>
<name>A0A8T0E259_ARGBR</name>
<keyword evidence="1" id="KW-0472">Membrane</keyword>